<dbReference type="Gene3D" id="2.180.10.10">
    <property type="entry name" value="RHS repeat-associated core"/>
    <property type="match status" value="1"/>
</dbReference>
<proteinExistence type="predicted"/>
<dbReference type="Proteomes" id="UP000663920">
    <property type="component" value="Chromosome"/>
</dbReference>
<dbReference type="PANTHER" id="PTHR32305:SF15">
    <property type="entry name" value="PROTEIN RHSA-RELATED"/>
    <property type="match status" value="1"/>
</dbReference>
<feature type="region of interest" description="Disordered" evidence="1">
    <location>
        <begin position="225"/>
        <end position="262"/>
    </location>
</feature>
<name>A0A975CM77_9FLAO</name>
<evidence type="ECO:0000256" key="1">
    <source>
        <dbReference type="SAM" id="MobiDB-lite"/>
    </source>
</evidence>
<reference evidence="2 3" key="1">
    <citation type="submission" date="2021-03" db="EMBL/GenBank/DDBJ databases">
        <title>Complete genome of Polaribacter_sp.SM13.</title>
        <authorList>
            <person name="Jeong S.W."/>
            <person name="Bae J.W."/>
        </authorList>
    </citation>
    <scope>NUCLEOTIDE SEQUENCE [LARGE SCALE GENOMIC DNA]</scope>
    <source>
        <strain evidence="2 3">SM13</strain>
    </source>
</reference>
<dbReference type="EMBL" id="CP071869">
    <property type="protein sequence ID" value="QTE21189.1"/>
    <property type="molecule type" value="Genomic_DNA"/>
</dbReference>
<dbReference type="InterPro" id="IPR022385">
    <property type="entry name" value="Rhs_assc_core"/>
</dbReference>
<evidence type="ECO:0000313" key="2">
    <source>
        <dbReference type="EMBL" id="QTE21189.1"/>
    </source>
</evidence>
<feature type="compositionally biased region" description="Basic and acidic residues" evidence="1">
    <location>
        <begin position="148"/>
        <end position="162"/>
    </location>
</feature>
<gene>
    <name evidence="2" type="ORF">J3359_10070</name>
</gene>
<sequence>MHKLVPFGLKHRGYNNVTSSNGNSVAQKKLFNGKELQDELGLDWYDYGARNYDASLGRWMNIDPLADHPKQLHASPFAYTNNNPVLYIDPDGKLWIDNGDGTYTAEKGDSASTLHTQHLEEKGYTFEETNAMVEQQYSENRVEDGIEKSNIDPGDVVHEGKQVKSSTGLGDYYDTKDTGSDNNETPIVDKLPNPDAKDPKKAALIEIATMAMEQLNPINKIIKGALGKGGGSTRINRSSTRTTSSGTSTNANTSNTRTVNVKGHYRTLKSGKKVWVKPHTRTIKNKD</sequence>
<organism evidence="2 3">
    <name type="scientific">Polaribacter cellanae</name>
    <dbReference type="NCBI Taxonomy" id="2818493"/>
    <lineage>
        <taxon>Bacteria</taxon>
        <taxon>Pseudomonadati</taxon>
        <taxon>Bacteroidota</taxon>
        <taxon>Flavobacteriia</taxon>
        <taxon>Flavobacteriales</taxon>
        <taxon>Flavobacteriaceae</taxon>
    </lineage>
</organism>
<dbReference type="InterPro" id="IPR050708">
    <property type="entry name" value="T6SS_VgrG/RHS"/>
</dbReference>
<dbReference type="KEGG" id="pcea:J3359_10070"/>
<dbReference type="PANTHER" id="PTHR32305">
    <property type="match status" value="1"/>
</dbReference>
<accession>A0A975CM77</accession>
<evidence type="ECO:0000313" key="3">
    <source>
        <dbReference type="Proteomes" id="UP000663920"/>
    </source>
</evidence>
<feature type="region of interest" description="Disordered" evidence="1">
    <location>
        <begin position="148"/>
        <end position="198"/>
    </location>
</feature>
<dbReference type="NCBIfam" id="TIGR03696">
    <property type="entry name" value="Rhs_assc_core"/>
    <property type="match status" value="1"/>
</dbReference>
<protein>
    <submittedName>
        <fullName evidence="2">RHS repeat-associated core domain-containing protein</fullName>
    </submittedName>
</protein>
<dbReference type="AlphaFoldDB" id="A0A975CM77"/>
<keyword evidence="3" id="KW-1185">Reference proteome</keyword>
<feature type="compositionally biased region" description="Low complexity" evidence="1">
    <location>
        <begin position="233"/>
        <end position="258"/>
    </location>
</feature>